<dbReference type="PANTHER" id="PTHR37299">
    <property type="entry name" value="TRANSCRIPTIONAL REGULATOR-RELATED"/>
    <property type="match status" value="1"/>
</dbReference>
<dbReference type="RefSeq" id="WP_249250991.1">
    <property type="nucleotide sequence ID" value="NZ_JAKIKT010000015.1"/>
</dbReference>
<dbReference type="InterPro" id="IPR046947">
    <property type="entry name" value="LytR-like"/>
</dbReference>
<dbReference type="PANTHER" id="PTHR37299:SF1">
    <property type="entry name" value="STAGE 0 SPORULATION PROTEIN A HOMOLOG"/>
    <property type="match status" value="1"/>
</dbReference>
<keyword evidence="5" id="KW-1185">Reference proteome</keyword>
<keyword evidence="2" id="KW-0472">Membrane</keyword>
<feature type="transmembrane region" description="Helical" evidence="2">
    <location>
        <begin position="85"/>
        <end position="108"/>
    </location>
</feature>
<evidence type="ECO:0000256" key="1">
    <source>
        <dbReference type="ARBA" id="ARBA00023012"/>
    </source>
</evidence>
<comment type="caution">
    <text evidence="4">The sequence shown here is derived from an EMBL/GenBank/DDBJ whole genome shotgun (WGS) entry which is preliminary data.</text>
</comment>
<protein>
    <submittedName>
        <fullName evidence="4">LytTR family transcriptional regulator</fullName>
    </submittedName>
</protein>
<sequence length="287" mass="32924">MELQRIWQRHTGAIGALLAIGYVLVNNSINASSVLMEQTRRGVVEFASWEPWVWEMTSATGTLLMLPLVFWLLRRPQFSMQTPLFALMLLTIGGVVFSLGHIGIMVLLRELIYGLQGLEYNFNFSWFELIYELRKDIWGFFFWVVAYQLYHYLLQQLLGEARVPDEPPINSPHASGTESTPEQLLVKKLGREFIVQLDDVEWLESSGNYVNLHTGDQVYPMRATITKLTQQLESKGFIRIHRSYAVKFALIRSIKPIPSGDAELELKSGQRLPVSRRFKDALKTSVC</sequence>
<reference evidence="4 5" key="1">
    <citation type="submission" date="2022-01" db="EMBL/GenBank/DDBJ databases">
        <title>Whole genome-based taxonomy of the Shewanellaceae.</title>
        <authorList>
            <person name="Martin-Rodriguez A.J."/>
        </authorList>
    </citation>
    <scope>NUCLEOTIDE SEQUENCE [LARGE SCALE GENOMIC DNA]</scope>
    <source>
        <strain evidence="4 5">DSM 21332</strain>
    </source>
</reference>
<evidence type="ECO:0000259" key="3">
    <source>
        <dbReference type="PROSITE" id="PS50930"/>
    </source>
</evidence>
<feature type="transmembrane region" description="Helical" evidence="2">
    <location>
        <begin position="12"/>
        <end position="32"/>
    </location>
</feature>
<dbReference type="Gene3D" id="2.40.50.1020">
    <property type="entry name" value="LytTr DNA-binding domain"/>
    <property type="match status" value="1"/>
</dbReference>
<dbReference type="InterPro" id="IPR007492">
    <property type="entry name" value="LytTR_DNA-bd_dom"/>
</dbReference>
<organism evidence="4 5">
    <name type="scientific">Shewanella corallii</name>
    <dbReference type="NCBI Taxonomy" id="560080"/>
    <lineage>
        <taxon>Bacteria</taxon>
        <taxon>Pseudomonadati</taxon>
        <taxon>Pseudomonadota</taxon>
        <taxon>Gammaproteobacteria</taxon>
        <taxon>Alteromonadales</taxon>
        <taxon>Shewanellaceae</taxon>
        <taxon>Shewanella</taxon>
    </lineage>
</organism>
<evidence type="ECO:0000313" key="5">
    <source>
        <dbReference type="Proteomes" id="UP001202831"/>
    </source>
</evidence>
<evidence type="ECO:0000313" key="4">
    <source>
        <dbReference type="EMBL" id="MCL2916461.1"/>
    </source>
</evidence>
<dbReference type="PROSITE" id="PS50930">
    <property type="entry name" value="HTH_LYTTR"/>
    <property type="match status" value="1"/>
</dbReference>
<dbReference type="Pfam" id="PF04397">
    <property type="entry name" value="LytTR"/>
    <property type="match status" value="1"/>
</dbReference>
<dbReference type="Proteomes" id="UP001202831">
    <property type="component" value="Unassembled WGS sequence"/>
</dbReference>
<dbReference type="PIRSF" id="PIRSF031767">
    <property type="entry name" value="MHYE_LytTR"/>
    <property type="match status" value="1"/>
</dbReference>
<feature type="domain" description="HTH LytTR-type" evidence="3">
    <location>
        <begin position="184"/>
        <end position="287"/>
    </location>
</feature>
<gene>
    <name evidence="4" type="ORF">L2725_22245</name>
</gene>
<keyword evidence="1" id="KW-0902">Two-component regulatory system</keyword>
<proteinExistence type="predicted"/>
<keyword evidence="2" id="KW-0812">Transmembrane</keyword>
<dbReference type="InterPro" id="IPR012379">
    <property type="entry name" value="LytTR_MHYE"/>
</dbReference>
<name>A0ABT0NDC9_9GAMM</name>
<dbReference type="SMART" id="SM00850">
    <property type="entry name" value="LytTR"/>
    <property type="match status" value="1"/>
</dbReference>
<feature type="transmembrane region" description="Helical" evidence="2">
    <location>
        <begin position="52"/>
        <end position="73"/>
    </location>
</feature>
<accession>A0ABT0NDC9</accession>
<evidence type="ECO:0000256" key="2">
    <source>
        <dbReference type="SAM" id="Phobius"/>
    </source>
</evidence>
<keyword evidence="2" id="KW-1133">Transmembrane helix</keyword>
<dbReference type="EMBL" id="JAKIKT010000015">
    <property type="protein sequence ID" value="MCL2916461.1"/>
    <property type="molecule type" value="Genomic_DNA"/>
</dbReference>